<proteinExistence type="predicted"/>
<reference evidence="1 2" key="1">
    <citation type="submission" date="2012-04" db="EMBL/GenBank/DDBJ databases">
        <title>The Genome Sequence of Afipia clevelandensis ATCC 49720.</title>
        <authorList>
            <consortium name="The Broad Institute Genome Sequencing Platform"/>
            <person name="Earl A."/>
            <person name="Ward D."/>
            <person name="Feldgarden M."/>
            <person name="Gevers D."/>
            <person name="Huys G."/>
            <person name="Walker B."/>
            <person name="Young S.K."/>
            <person name="Zeng Q."/>
            <person name="Gargeya S."/>
            <person name="Fitzgerald M."/>
            <person name="Haas B."/>
            <person name="Abouelleil A."/>
            <person name="Alvarado L."/>
            <person name="Arachchi H.M."/>
            <person name="Berlin A."/>
            <person name="Chapman S.B."/>
            <person name="Goldberg J."/>
            <person name="Griggs A."/>
            <person name="Gujja S."/>
            <person name="Hansen M."/>
            <person name="Howarth C."/>
            <person name="Imamovic A."/>
            <person name="Larimer J."/>
            <person name="McCowen C."/>
            <person name="Montmayeur A."/>
            <person name="Murphy C."/>
            <person name="Neiman D."/>
            <person name="Pearson M."/>
            <person name="Priest M."/>
            <person name="Roberts A."/>
            <person name="Saif S."/>
            <person name="Shea T."/>
            <person name="Sisk P."/>
            <person name="Sykes S."/>
            <person name="Wortman J."/>
            <person name="Nusbaum C."/>
            <person name="Birren B."/>
        </authorList>
    </citation>
    <scope>NUCLEOTIDE SEQUENCE [LARGE SCALE GENOMIC DNA]</scope>
    <source>
        <strain evidence="1 2">ATCC 49720</strain>
    </source>
</reference>
<evidence type="ECO:0000313" key="1">
    <source>
        <dbReference type="EMBL" id="EKS35792.1"/>
    </source>
</evidence>
<dbReference type="HOGENOM" id="CLU_3394724_0_0_5"/>
<sequence length="31" mass="3174">MQAANKSGVIQSGVIQRKSGGFCCQVPPNPA</sequence>
<organism evidence="1 2">
    <name type="scientific">Afipia clevelandensis ATCC 49720</name>
    <dbReference type="NCBI Taxonomy" id="883079"/>
    <lineage>
        <taxon>Bacteria</taxon>
        <taxon>Pseudomonadati</taxon>
        <taxon>Pseudomonadota</taxon>
        <taxon>Alphaproteobacteria</taxon>
        <taxon>Hyphomicrobiales</taxon>
        <taxon>Nitrobacteraceae</taxon>
        <taxon>Afipia</taxon>
    </lineage>
</organism>
<dbReference type="AlphaFoldDB" id="K8NZQ3"/>
<dbReference type="EMBL" id="AGWY01000008">
    <property type="protein sequence ID" value="EKS35792.1"/>
    <property type="molecule type" value="Genomic_DNA"/>
</dbReference>
<gene>
    <name evidence="1" type="ORF">HMPREF9696_02004</name>
</gene>
<protein>
    <submittedName>
        <fullName evidence="1">Uncharacterized protein</fullName>
    </submittedName>
</protein>
<keyword evidence="2" id="KW-1185">Reference proteome</keyword>
<accession>K8NZQ3</accession>
<dbReference type="Proteomes" id="UP000001095">
    <property type="component" value="Unassembled WGS sequence"/>
</dbReference>
<evidence type="ECO:0000313" key="2">
    <source>
        <dbReference type="Proteomes" id="UP000001095"/>
    </source>
</evidence>
<comment type="caution">
    <text evidence="1">The sequence shown here is derived from an EMBL/GenBank/DDBJ whole genome shotgun (WGS) entry which is preliminary data.</text>
</comment>
<name>K8NZQ3_9BRAD</name>